<keyword evidence="2" id="KW-1185">Reference proteome</keyword>
<evidence type="ECO:0000313" key="2">
    <source>
        <dbReference type="Proteomes" id="UP000217265"/>
    </source>
</evidence>
<dbReference type="KEGG" id="vbh:CMV30_17960"/>
<organism evidence="1 2">
    <name type="scientific">Nibricoccus aquaticus</name>
    <dbReference type="NCBI Taxonomy" id="2576891"/>
    <lineage>
        <taxon>Bacteria</taxon>
        <taxon>Pseudomonadati</taxon>
        <taxon>Verrucomicrobiota</taxon>
        <taxon>Opitutia</taxon>
        <taxon>Opitutales</taxon>
        <taxon>Opitutaceae</taxon>
        <taxon>Nibricoccus</taxon>
    </lineage>
</organism>
<gene>
    <name evidence="1" type="ORF">CMV30_17960</name>
</gene>
<dbReference type="Proteomes" id="UP000217265">
    <property type="component" value="Chromosome"/>
</dbReference>
<dbReference type="AlphaFoldDB" id="A0A290QEM3"/>
<evidence type="ECO:0000313" key="1">
    <source>
        <dbReference type="EMBL" id="ATC65680.1"/>
    </source>
</evidence>
<protein>
    <submittedName>
        <fullName evidence="1">Uncharacterized protein</fullName>
    </submittedName>
</protein>
<accession>A0A290QEM3</accession>
<dbReference type="EMBL" id="CP023344">
    <property type="protein sequence ID" value="ATC65680.1"/>
    <property type="molecule type" value="Genomic_DNA"/>
</dbReference>
<proteinExistence type="predicted"/>
<sequence>MNVSFDITRAGGQLSDVRFRLGRKIVEPFSTAPWCGQPEAKKLIPLLRELRGDFFCAPFGAGPTCRGEAHPPHGESANATWKVCSSKAGRLVATLQTLVRPGKITKVVEAREGETNLYQAHTLEGFRGGMCLGHHAMLDFIRNGPGVISTSKLRLAQVLPAPFENPVQGGYSSLMEGAWFRELVSVPMADGGRADLTRFPARAGFEDLVMLHHKDADDFAWAAVVFPEKKFVWFSLKNPAHLASTVLWHSNGGRHYAPWNGRHRGVLGVEDVTAYFHLGLAASLSANPWKKKGVPTSVALSRGKPTRIPYIMGVAPLPAGFDSVRSIRRTATGIRLQSADRAHIDHAVDTTFIQ</sequence>
<reference evidence="1 2" key="1">
    <citation type="submission" date="2017-09" db="EMBL/GenBank/DDBJ databases">
        <title>Complete genome sequence of Verrucomicrobial strain HZ-65, isolated from freshwater.</title>
        <authorList>
            <person name="Choi A."/>
        </authorList>
    </citation>
    <scope>NUCLEOTIDE SEQUENCE [LARGE SCALE GENOMIC DNA]</scope>
    <source>
        <strain evidence="1 2">HZ-65</strain>
    </source>
</reference>
<name>A0A290QEM3_9BACT</name>